<feature type="region of interest" description="Disordered" evidence="1">
    <location>
        <begin position="103"/>
        <end position="131"/>
    </location>
</feature>
<keyword evidence="3" id="KW-1185">Reference proteome</keyword>
<proteinExistence type="predicted"/>
<protein>
    <submittedName>
        <fullName evidence="2">Uncharacterized protein</fullName>
    </submittedName>
</protein>
<name>A0ABD2BXI4_VESMC</name>
<gene>
    <name evidence="2" type="ORF">V1477_012246</name>
</gene>
<evidence type="ECO:0000313" key="3">
    <source>
        <dbReference type="Proteomes" id="UP001607303"/>
    </source>
</evidence>
<dbReference type="EMBL" id="JAYRBN010000065">
    <property type="protein sequence ID" value="KAL2737290.1"/>
    <property type="molecule type" value="Genomic_DNA"/>
</dbReference>
<dbReference type="Proteomes" id="UP001607303">
    <property type="component" value="Unassembled WGS sequence"/>
</dbReference>
<feature type="compositionally biased region" description="Acidic residues" evidence="1">
    <location>
        <begin position="114"/>
        <end position="131"/>
    </location>
</feature>
<reference evidence="2 3" key="1">
    <citation type="journal article" date="2024" name="Ann. Entomol. Soc. Am.">
        <title>Genomic analyses of the southern and eastern yellowjacket wasps (Hymenoptera: Vespidae) reveal evolutionary signatures of social life.</title>
        <authorList>
            <person name="Catto M.A."/>
            <person name="Caine P.B."/>
            <person name="Orr S.E."/>
            <person name="Hunt B.G."/>
            <person name="Goodisman M.A.D."/>
        </authorList>
    </citation>
    <scope>NUCLEOTIDE SEQUENCE [LARGE SCALE GENOMIC DNA]</scope>
    <source>
        <strain evidence="2">232</strain>
        <tissue evidence="2">Head and thorax</tissue>
    </source>
</reference>
<accession>A0ABD2BXI4</accession>
<sequence length="350" mass="41098">MRVCERKRDKDRACKRGKTHRREPVLRLSSCRRYCRCVVVVGSRSLCCQSSSSGVYHAVGNSGWYYRIWHSGWHSRGKYTIRKVHCRPRLPRSDRFCETISRFRRGGGGRGGEEQEEQEEEKEEEKEEEETEEWEFLLSITLQLVVVVIDIPIGYTKSWGKVQYVEMTRDKKGFKLSDGIEAGGLRVVLLSRELYVRLSFDKENCKGPRKEEGSRERWKRKDITESLKSFSFRNEKLCPLLPYFRPFFSNVQPTMAETMPRPISSTIRARRCPDFLQEIPRENRDPTKQRCTWISTTGKAEVCNFEARLVTGTFELRFFTSVSTVSLSATRIGFEKEERKRNRTNQQRDQ</sequence>
<evidence type="ECO:0000256" key="1">
    <source>
        <dbReference type="SAM" id="MobiDB-lite"/>
    </source>
</evidence>
<comment type="caution">
    <text evidence="2">The sequence shown here is derived from an EMBL/GenBank/DDBJ whole genome shotgun (WGS) entry which is preliminary data.</text>
</comment>
<organism evidence="2 3">
    <name type="scientific">Vespula maculifrons</name>
    <name type="common">Eastern yellow jacket</name>
    <name type="synonym">Wasp</name>
    <dbReference type="NCBI Taxonomy" id="7453"/>
    <lineage>
        <taxon>Eukaryota</taxon>
        <taxon>Metazoa</taxon>
        <taxon>Ecdysozoa</taxon>
        <taxon>Arthropoda</taxon>
        <taxon>Hexapoda</taxon>
        <taxon>Insecta</taxon>
        <taxon>Pterygota</taxon>
        <taxon>Neoptera</taxon>
        <taxon>Endopterygota</taxon>
        <taxon>Hymenoptera</taxon>
        <taxon>Apocrita</taxon>
        <taxon>Aculeata</taxon>
        <taxon>Vespoidea</taxon>
        <taxon>Vespidae</taxon>
        <taxon>Vespinae</taxon>
        <taxon>Vespula</taxon>
    </lineage>
</organism>
<evidence type="ECO:0000313" key="2">
    <source>
        <dbReference type="EMBL" id="KAL2737290.1"/>
    </source>
</evidence>
<dbReference type="AlphaFoldDB" id="A0ABD2BXI4"/>